<keyword evidence="2" id="KW-1185">Reference proteome</keyword>
<evidence type="ECO:0000313" key="1">
    <source>
        <dbReference type="EMBL" id="KAE9604400.1"/>
    </source>
</evidence>
<organism evidence="1 2">
    <name type="scientific">Lupinus albus</name>
    <name type="common">White lupine</name>
    <name type="synonym">Lupinus termis</name>
    <dbReference type="NCBI Taxonomy" id="3870"/>
    <lineage>
        <taxon>Eukaryota</taxon>
        <taxon>Viridiplantae</taxon>
        <taxon>Streptophyta</taxon>
        <taxon>Embryophyta</taxon>
        <taxon>Tracheophyta</taxon>
        <taxon>Spermatophyta</taxon>
        <taxon>Magnoliopsida</taxon>
        <taxon>eudicotyledons</taxon>
        <taxon>Gunneridae</taxon>
        <taxon>Pentapetalae</taxon>
        <taxon>rosids</taxon>
        <taxon>fabids</taxon>
        <taxon>Fabales</taxon>
        <taxon>Fabaceae</taxon>
        <taxon>Papilionoideae</taxon>
        <taxon>50 kb inversion clade</taxon>
        <taxon>genistoids sensu lato</taxon>
        <taxon>core genistoids</taxon>
        <taxon>Genisteae</taxon>
        <taxon>Lupinus</taxon>
    </lineage>
</organism>
<gene>
    <name evidence="1" type="ORF">Lalb_Chr11g0071401</name>
</gene>
<protein>
    <submittedName>
        <fullName evidence="1">Uncharacterized protein</fullName>
    </submittedName>
</protein>
<dbReference type="EMBL" id="WOCE01000011">
    <property type="protein sequence ID" value="KAE9604400.1"/>
    <property type="molecule type" value="Genomic_DNA"/>
</dbReference>
<dbReference type="Proteomes" id="UP000447434">
    <property type="component" value="Chromosome 11"/>
</dbReference>
<dbReference type="AlphaFoldDB" id="A0A6A4PSA6"/>
<accession>A0A6A4PSA6</accession>
<sequence>MPTFNGSNDYNGFNGGRFNNMAKSVKLVNPNCLSIALSNKSGFISLYTPISMVFHLKDPFTTYGFLILRKLG</sequence>
<reference evidence="2" key="1">
    <citation type="journal article" date="2020" name="Nat. Commun.">
        <title>Genome sequence of the cluster root forming white lupin.</title>
        <authorList>
            <person name="Hufnagel B."/>
            <person name="Marques A."/>
            <person name="Soriano A."/>
            <person name="Marques L."/>
            <person name="Divol F."/>
            <person name="Doumas P."/>
            <person name="Sallet E."/>
            <person name="Mancinotti D."/>
            <person name="Carrere S."/>
            <person name="Marande W."/>
            <person name="Arribat S."/>
            <person name="Keller J."/>
            <person name="Huneau C."/>
            <person name="Blein T."/>
            <person name="Aime D."/>
            <person name="Laguerre M."/>
            <person name="Taylor J."/>
            <person name="Schubert V."/>
            <person name="Nelson M."/>
            <person name="Geu-Flores F."/>
            <person name="Crespi M."/>
            <person name="Gallardo-Guerrero K."/>
            <person name="Delaux P.-M."/>
            <person name="Salse J."/>
            <person name="Berges H."/>
            <person name="Guyot R."/>
            <person name="Gouzy J."/>
            <person name="Peret B."/>
        </authorList>
    </citation>
    <scope>NUCLEOTIDE SEQUENCE [LARGE SCALE GENOMIC DNA]</scope>
    <source>
        <strain evidence="2">cv. Amiga</strain>
    </source>
</reference>
<evidence type="ECO:0000313" key="2">
    <source>
        <dbReference type="Proteomes" id="UP000447434"/>
    </source>
</evidence>
<proteinExistence type="predicted"/>
<comment type="caution">
    <text evidence="1">The sequence shown here is derived from an EMBL/GenBank/DDBJ whole genome shotgun (WGS) entry which is preliminary data.</text>
</comment>
<name>A0A6A4PSA6_LUPAL</name>